<evidence type="ECO:0000313" key="1">
    <source>
        <dbReference type="EMBL" id="KKM24935.1"/>
    </source>
</evidence>
<dbReference type="AlphaFoldDB" id="A0A0F9LBH4"/>
<reference evidence="1" key="1">
    <citation type="journal article" date="2015" name="Nature">
        <title>Complex archaea that bridge the gap between prokaryotes and eukaryotes.</title>
        <authorList>
            <person name="Spang A."/>
            <person name="Saw J.H."/>
            <person name="Jorgensen S.L."/>
            <person name="Zaremba-Niedzwiedzka K."/>
            <person name="Martijn J."/>
            <person name="Lind A.E."/>
            <person name="van Eijk R."/>
            <person name="Schleper C."/>
            <person name="Guy L."/>
            <person name="Ettema T.J."/>
        </authorList>
    </citation>
    <scope>NUCLEOTIDE SEQUENCE</scope>
</reference>
<gene>
    <name evidence="1" type="ORF">LCGC14_1600070</name>
</gene>
<protein>
    <submittedName>
        <fullName evidence="1">Uncharacterized protein</fullName>
    </submittedName>
</protein>
<dbReference type="EMBL" id="LAZR01012822">
    <property type="protein sequence ID" value="KKM24935.1"/>
    <property type="molecule type" value="Genomic_DNA"/>
</dbReference>
<proteinExistence type="predicted"/>
<organism evidence="1">
    <name type="scientific">marine sediment metagenome</name>
    <dbReference type="NCBI Taxonomy" id="412755"/>
    <lineage>
        <taxon>unclassified sequences</taxon>
        <taxon>metagenomes</taxon>
        <taxon>ecological metagenomes</taxon>
    </lineage>
</organism>
<name>A0A0F9LBH4_9ZZZZ</name>
<sequence>MNSASLAAENDDLSRLSEKWVATAQGFFRYVPVAESEEGIWVLQR</sequence>
<comment type="caution">
    <text evidence="1">The sequence shown here is derived from an EMBL/GenBank/DDBJ whole genome shotgun (WGS) entry which is preliminary data.</text>
</comment>
<accession>A0A0F9LBH4</accession>